<keyword evidence="2" id="KW-1185">Reference proteome</keyword>
<evidence type="ECO:0000313" key="1">
    <source>
        <dbReference type="EMBL" id="KZV20424.1"/>
    </source>
</evidence>
<name>A0A2Z7AMR9_9LAMI</name>
<dbReference type="AlphaFoldDB" id="A0A2Z7AMR9"/>
<proteinExistence type="predicted"/>
<accession>A0A2Z7AMR9</accession>
<protein>
    <submittedName>
        <fullName evidence="1">Uncharacterized protein</fullName>
    </submittedName>
</protein>
<gene>
    <name evidence="1" type="ORF">F511_40116</name>
</gene>
<reference evidence="1 2" key="1">
    <citation type="journal article" date="2015" name="Proc. Natl. Acad. Sci. U.S.A.">
        <title>The resurrection genome of Boea hygrometrica: A blueprint for survival of dehydration.</title>
        <authorList>
            <person name="Xiao L."/>
            <person name="Yang G."/>
            <person name="Zhang L."/>
            <person name="Yang X."/>
            <person name="Zhao S."/>
            <person name="Ji Z."/>
            <person name="Zhou Q."/>
            <person name="Hu M."/>
            <person name="Wang Y."/>
            <person name="Chen M."/>
            <person name="Xu Y."/>
            <person name="Jin H."/>
            <person name="Xiao X."/>
            <person name="Hu G."/>
            <person name="Bao F."/>
            <person name="Hu Y."/>
            <person name="Wan P."/>
            <person name="Li L."/>
            <person name="Deng X."/>
            <person name="Kuang T."/>
            <person name="Xiang C."/>
            <person name="Zhu J.K."/>
            <person name="Oliver M.J."/>
            <person name="He Y."/>
        </authorList>
    </citation>
    <scope>NUCLEOTIDE SEQUENCE [LARGE SCALE GENOMIC DNA]</scope>
    <source>
        <strain evidence="2">cv. XS01</strain>
    </source>
</reference>
<sequence>MMVKLILMKIITAKEKILTRKMEVFLAESDNQEVSNKSAEKSAWNPLNIVWVSWGDSEEDKSLQVNLVEDLTHPIAMKGRIILYTKL</sequence>
<organism evidence="1 2">
    <name type="scientific">Dorcoceras hygrometricum</name>
    <dbReference type="NCBI Taxonomy" id="472368"/>
    <lineage>
        <taxon>Eukaryota</taxon>
        <taxon>Viridiplantae</taxon>
        <taxon>Streptophyta</taxon>
        <taxon>Embryophyta</taxon>
        <taxon>Tracheophyta</taxon>
        <taxon>Spermatophyta</taxon>
        <taxon>Magnoliopsida</taxon>
        <taxon>eudicotyledons</taxon>
        <taxon>Gunneridae</taxon>
        <taxon>Pentapetalae</taxon>
        <taxon>asterids</taxon>
        <taxon>lamiids</taxon>
        <taxon>Lamiales</taxon>
        <taxon>Gesneriaceae</taxon>
        <taxon>Didymocarpoideae</taxon>
        <taxon>Trichosporeae</taxon>
        <taxon>Loxocarpinae</taxon>
        <taxon>Dorcoceras</taxon>
    </lineage>
</organism>
<dbReference type="Proteomes" id="UP000250235">
    <property type="component" value="Unassembled WGS sequence"/>
</dbReference>
<evidence type="ECO:0000313" key="2">
    <source>
        <dbReference type="Proteomes" id="UP000250235"/>
    </source>
</evidence>
<dbReference type="EMBL" id="KV015665">
    <property type="protein sequence ID" value="KZV20424.1"/>
    <property type="molecule type" value="Genomic_DNA"/>
</dbReference>